<dbReference type="Pfam" id="PF18895">
    <property type="entry name" value="T4SS_pilin"/>
    <property type="match status" value="1"/>
</dbReference>
<dbReference type="Proteomes" id="UP000034081">
    <property type="component" value="Unassembled WGS sequence"/>
</dbReference>
<feature type="transmembrane region" description="Helical" evidence="1">
    <location>
        <begin position="20"/>
        <end position="48"/>
    </location>
</feature>
<organism evidence="2 3">
    <name type="scientific">Candidatus Woesebacteria bacterium GW2011_GWB1_38_8</name>
    <dbReference type="NCBI Taxonomy" id="1618570"/>
    <lineage>
        <taxon>Bacteria</taxon>
        <taxon>Candidatus Woeseibacteriota</taxon>
    </lineage>
</organism>
<evidence type="ECO:0000313" key="3">
    <source>
        <dbReference type="Proteomes" id="UP000034081"/>
    </source>
</evidence>
<dbReference type="InterPro" id="IPR043993">
    <property type="entry name" value="T4SS_pilin"/>
</dbReference>
<feature type="transmembrane region" description="Helical" evidence="1">
    <location>
        <begin position="69"/>
        <end position="95"/>
    </location>
</feature>
<sequence>MQQSQIFILPQGQFTALQNITIPGLISAAVNMVLIVSSILFFFSLVSGGLKFILSMGKSEKADEAKRQIINALIGVVIVFATWGSLSFVGNFFGIDFTTFEIPTL</sequence>
<evidence type="ECO:0000256" key="1">
    <source>
        <dbReference type="SAM" id="Phobius"/>
    </source>
</evidence>
<evidence type="ECO:0008006" key="4">
    <source>
        <dbReference type="Google" id="ProtNLM"/>
    </source>
</evidence>
<dbReference type="AlphaFoldDB" id="A0A0G0P7K5"/>
<proteinExistence type="predicted"/>
<name>A0A0G0P7K5_9BACT</name>
<gene>
    <name evidence="2" type="ORF">UT08_C0008G0047</name>
</gene>
<accession>A0A0G0P7K5</accession>
<reference evidence="2 3" key="1">
    <citation type="journal article" date="2015" name="Nature">
        <title>rRNA introns, odd ribosomes, and small enigmatic genomes across a large radiation of phyla.</title>
        <authorList>
            <person name="Brown C.T."/>
            <person name="Hug L.A."/>
            <person name="Thomas B.C."/>
            <person name="Sharon I."/>
            <person name="Castelle C.J."/>
            <person name="Singh A."/>
            <person name="Wilkins M.J."/>
            <person name="Williams K.H."/>
            <person name="Banfield J.F."/>
        </authorList>
    </citation>
    <scope>NUCLEOTIDE SEQUENCE [LARGE SCALE GENOMIC DNA]</scope>
</reference>
<evidence type="ECO:0000313" key="2">
    <source>
        <dbReference type="EMBL" id="KKQ85291.1"/>
    </source>
</evidence>
<dbReference type="EMBL" id="LBVL01000008">
    <property type="protein sequence ID" value="KKQ85291.1"/>
    <property type="molecule type" value="Genomic_DNA"/>
</dbReference>
<keyword evidence="1" id="KW-0472">Membrane</keyword>
<keyword evidence="1" id="KW-0812">Transmembrane</keyword>
<protein>
    <recommendedName>
        <fullName evidence="4">Integral membrane protein</fullName>
    </recommendedName>
</protein>
<keyword evidence="1" id="KW-1133">Transmembrane helix</keyword>
<comment type="caution">
    <text evidence="2">The sequence shown here is derived from an EMBL/GenBank/DDBJ whole genome shotgun (WGS) entry which is preliminary data.</text>
</comment>